<sequence>MCGGRGERLDADCEKPLVEIDGVPMVERVRDALDAVLETVYAVTSPATPETRAALDPPIIDAPGAGYVEDLSYALDRVVRPVVTATADLPFLDAAHVRRLRLAHDDRGLAVAVPLALVRAIGVSVDRTREIDGRTVVPTGLGLVDGSETEWLVWDDSALAIEVDRPGDRALAEGYA</sequence>
<evidence type="ECO:0000256" key="1">
    <source>
        <dbReference type="ARBA" id="ARBA00022679"/>
    </source>
</evidence>
<dbReference type="Gene3D" id="3.90.550.10">
    <property type="entry name" value="Spore Coat Polysaccharide Biosynthesis Protein SpsA, Chain A"/>
    <property type="match status" value="1"/>
</dbReference>
<name>A0A2R4X4F0_9EURY</name>
<reference evidence="3 4" key="1">
    <citation type="submission" date="2018-04" db="EMBL/GenBank/DDBJ databases">
        <title>Halococcoides cellulosivorans gen. nov., sp. nov., an extremely halophilic cellulose-utilizing haloarchaeon from hypersaline lakes.</title>
        <authorList>
            <person name="Sorokin D.Y."/>
            <person name="Toshchakov S.V."/>
            <person name="Samarov N.I."/>
            <person name="Korzhenkov A."/>
            <person name="Kublanov I.V."/>
        </authorList>
    </citation>
    <scope>NUCLEOTIDE SEQUENCE [LARGE SCALE GENOMIC DNA]</scope>
    <source>
        <strain evidence="3 4">HArcel1</strain>
    </source>
</reference>
<dbReference type="AlphaFoldDB" id="A0A2R4X4F0"/>
<dbReference type="SUPFAM" id="SSF53448">
    <property type="entry name" value="Nucleotide-diphospho-sugar transferases"/>
    <property type="match status" value="1"/>
</dbReference>
<accession>A0A2R4X4F0</accession>
<dbReference type="EMBL" id="CP028858">
    <property type="protein sequence ID" value="AWB28670.1"/>
    <property type="molecule type" value="Genomic_DNA"/>
</dbReference>
<dbReference type="PANTHER" id="PTHR19136">
    <property type="entry name" value="MOLYBDENUM COFACTOR GUANYLYLTRANSFERASE"/>
    <property type="match status" value="1"/>
</dbReference>
<organism evidence="3 4">
    <name type="scientific">Halococcoides cellulosivorans</name>
    <dbReference type="NCBI Taxonomy" id="1679096"/>
    <lineage>
        <taxon>Archaea</taxon>
        <taxon>Methanobacteriati</taxon>
        <taxon>Methanobacteriota</taxon>
        <taxon>Stenosarchaea group</taxon>
        <taxon>Halobacteria</taxon>
        <taxon>Halobacteriales</taxon>
        <taxon>Haloarculaceae</taxon>
        <taxon>Halococcoides</taxon>
    </lineage>
</organism>
<dbReference type="InterPro" id="IPR025877">
    <property type="entry name" value="MobA-like_NTP_Trfase"/>
</dbReference>
<evidence type="ECO:0000313" key="4">
    <source>
        <dbReference type="Proteomes" id="UP000244727"/>
    </source>
</evidence>
<gene>
    <name evidence="3" type="ORF">HARCEL1_07220</name>
</gene>
<keyword evidence="1" id="KW-0808">Transferase</keyword>
<evidence type="ECO:0000259" key="2">
    <source>
        <dbReference type="Pfam" id="PF12804"/>
    </source>
</evidence>
<dbReference type="GO" id="GO:0016779">
    <property type="term" value="F:nucleotidyltransferase activity"/>
    <property type="evidence" value="ECO:0007669"/>
    <property type="project" value="TreeGrafter"/>
</dbReference>
<evidence type="ECO:0000313" key="3">
    <source>
        <dbReference type="EMBL" id="AWB28670.1"/>
    </source>
</evidence>
<feature type="domain" description="MobA-like NTP transferase" evidence="2">
    <location>
        <begin position="2"/>
        <end position="114"/>
    </location>
</feature>
<dbReference type="PANTHER" id="PTHR19136:SF86">
    <property type="entry name" value="ADENOSYLCOBINAMIDE-PHOSPHATE GUANYLYLTRANSFERASE"/>
    <property type="match status" value="1"/>
</dbReference>
<dbReference type="InterPro" id="IPR029044">
    <property type="entry name" value="Nucleotide-diphossugar_trans"/>
</dbReference>
<protein>
    <submittedName>
        <fullName evidence="3">Cobalamin biosynthesis protein CobY</fullName>
    </submittedName>
</protein>
<dbReference type="Proteomes" id="UP000244727">
    <property type="component" value="Chromosome"/>
</dbReference>
<dbReference type="KEGG" id="harc:HARCEL1_07220"/>
<proteinExistence type="predicted"/>
<dbReference type="Pfam" id="PF12804">
    <property type="entry name" value="NTP_transf_3"/>
    <property type="match status" value="1"/>
</dbReference>
<keyword evidence="4" id="KW-1185">Reference proteome</keyword>